<organism evidence="2 4">
    <name type="scientific">Rotaria magnacalcarata</name>
    <dbReference type="NCBI Taxonomy" id="392030"/>
    <lineage>
        <taxon>Eukaryota</taxon>
        <taxon>Metazoa</taxon>
        <taxon>Spiralia</taxon>
        <taxon>Gnathifera</taxon>
        <taxon>Rotifera</taxon>
        <taxon>Eurotatoria</taxon>
        <taxon>Bdelloidea</taxon>
        <taxon>Philodinida</taxon>
        <taxon>Philodinidae</taxon>
        <taxon>Rotaria</taxon>
    </lineage>
</organism>
<feature type="non-terminal residue" evidence="2">
    <location>
        <position position="58"/>
    </location>
</feature>
<gene>
    <name evidence="2" type="ORF">SMN809_LOCUS57755</name>
    <name evidence="3" type="ORF">SMN809_LOCUS58289</name>
</gene>
<feature type="non-terminal residue" evidence="2">
    <location>
        <position position="1"/>
    </location>
</feature>
<accession>A0A8S3DLY7</accession>
<name>A0A8S3DLY7_9BILA</name>
<feature type="region of interest" description="Disordered" evidence="1">
    <location>
        <begin position="1"/>
        <end position="58"/>
    </location>
</feature>
<evidence type="ECO:0000313" key="2">
    <source>
        <dbReference type="EMBL" id="CAF5023468.1"/>
    </source>
</evidence>
<evidence type="ECO:0000313" key="3">
    <source>
        <dbReference type="EMBL" id="CAF5034211.1"/>
    </source>
</evidence>
<evidence type="ECO:0000313" key="4">
    <source>
        <dbReference type="Proteomes" id="UP000676336"/>
    </source>
</evidence>
<comment type="caution">
    <text evidence="2">The sequence shown here is derived from an EMBL/GenBank/DDBJ whole genome shotgun (WGS) entry which is preliminary data.</text>
</comment>
<dbReference type="AlphaFoldDB" id="A0A8S3DLY7"/>
<evidence type="ECO:0000256" key="1">
    <source>
        <dbReference type="SAM" id="MobiDB-lite"/>
    </source>
</evidence>
<proteinExistence type="predicted"/>
<dbReference type="EMBL" id="CAJOBI010213275">
    <property type="protein sequence ID" value="CAF5023468.1"/>
    <property type="molecule type" value="Genomic_DNA"/>
</dbReference>
<feature type="compositionally biased region" description="Basic and acidic residues" evidence="1">
    <location>
        <begin position="23"/>
        <end position="35"/>
    </location>
</feature>
<dbReference type="Proteomes" id="UP000676336">
    <property type="component" value="Unassembled WGS sequence"/>
</dbReference>
<reference evidence="2" key="1">
    <citation type="submission" date="2021-02" db="EMBL/GenBank/DDBJ databases">
        <authorList>
            <person name="Nowell W R."/>
        </authorList>
    </citation>
    <scope>NUCLEOTIDE SEQUENCE</scope>
</reference>
<protein>
    <submittedName>
        <fullName evidence="2">Uncharacterized protein</fullName>
    </submittedName>
</protein>
<dbReference type="EMBL" id="CAJOBI010217948">
    <property type="protein sequence ID" value="CAF5034211.1"/>
    <property type="molecule type" value="Genomic_DNA"/>
</dbReference>
<sequence length="58" mass="6389">VTSHLKKVPDELKTHKNPQLRQSTEHQSDPHDKKGTSQLIDGKPVVPPKPGKTSPSQT</sequence>